<dbReference type="Pfam" id="PF24883">
    <property type="entry name" value="NPHP3_N"/>
    <property type="match status" value="1"/>
</dbReference>
<feature type="domain" description="Nephrocystin 3-like N-terminal" evidence="2">
    <location>
        <begin position="74"/>
        <end position="214"/>
    </location>
</feature>
<dbReference type="EMBL" id="BARU01009137">
    <property type="protein sequence ID" value="GAH33177.1"/>
    <property type="molecule type" value="Genomic_DNA"/>
</dbReference>
<reference evidence="3" key="1">
    <citation type="journal article" date="2014" name="Front. Microbiol.">
        <title>High frequency of phylogenetically diverse reductive dehalogenase-homologous genes in deep subseafloor sedimentary metagenomes.</title>
        <authorList>
            <person name="Kawai M."/>
            <person name="Futagami T."/>
            <person name="Toyoda A."/>
            <person name="Takaki Y."/>
            <person name="Nishi S."/>
            <person name="Hori S."/>
            <person name="Arai W."/>
            <person name="Tsubouchi T."/>
            <person name="Morono Y."/>
            <person name="Uchiyama I."/>
            <person name="Ito T."/>
            <person name="Fujiyama A."/>
            <person name="Inagaki F."/>
            <person name="Takami H."/>
        </authorList>
    </citation>
    <scope>NUCLEOTIDE SEQUENCE</scope>
    <source>
        <strain evidence="3">Expedition CK06-06</strain>
    </source>
</reference>
<proteinExistence type="predicted"/>
<feature type="non-terminal residue" evidence="3">
    <location>
        <position position="223"/>
    </location>
</feature>
<evidence type="ECO:0000313" key="3">
    <source>
        <dbReference type="EMBL" id="GAH33177.1"/>
    </source>
</evidence>
<dbReference type="InterPro" id="IPR056884">
    <property type="entry name" value="NPHP3-like_N"/>
</dbReference>
<dbReference type="SUPFAM" id="SSF52540">
    <property type="entry name" value="P-loop containing nucleoside triphosphate hydrolases"/>
    <property type="match status" value="1"/>
</dbReference>
<dbReference type="InterPro" id="IPR027417">
    <property type="entry name" value="P-loop_NTPase"/>
</dbReference>
<name>X1EKS1_9ZZZZ</name>
<accession>X1EKS1</accession>
<sequence>MYIQLQPLADFIFSEIIDEAKTALLKNCYVFDRSNRNLGDEFDSLFVDRLPHYAQNYKIKDIYERKSKAGVFEKQYLAYEKEDSDQPLVVLLGGVGCGKSTFLNRFFRVVLGERETLFWFYLDFRLASFSEEQLEGFIYGQVLQQFREKYLQRLSIILDEIGFSIDEQNQLQTITRLLALLKHLGFSLALVIDNVDQHDFSFQEKIFMFSNHLCNELKVITIM</sequence>
<organism evidence="3">
    <name type="scientific">marine sediment metagenome</name>
    <dbReference type="NCBI Taxonomy" id="412755"/>
    <lineage>
        <taxon>unclassified sequences</taxon>
        <taxon>metagenomes</taxon>
        <taxon>ecological metagenomes</taxon>
    </lineage>
</organism>
<comment type="caution">
    <text evidence="3">The sequence shown here is derived from an EMBL/GenBank/DDBJ whole genome shotgun (WGS) entry which is preliminary data.</text>
</comment>
<keyword evidence="1" id="KW-0677">Repeat</keyword>
<evidence type="ECO:0000256" key="1">
    <source>
        <dbReference type="ARBA" id="ARBA00022737"/>
    </source>
</evidence>
<evidence type="ECO:0000259" key="2">
    <source>
        <dbReference type="Pfam" id="PF24883"/>
    </source>
</evidence>
<gene>
    <name evidence="3" type="ORF">S03H2_17682</name>
</gene>
<dbReference type="AlphaFoldDB" id="X1EKS1"/>
<protein>
    <recommendedName>
        <fullName evidence="2">Nephrocystin 3-like N-terminal domain-containing protein</fullName>
    </recommendedName>
</protein>
<dbReference type="Gene3D" id="3.40.50.300">
    <property type="entry name" value="P-loop containing nucleotide triphosphate hydrolases"/>
    <property type="match status" value="1"/>
</dbReference>